<name>A0A7E4VVK1_PANRE</name>
<accession>A0A7E4VVK1</accession>
<sequence>MLVVCQRGLETETIYILRHRRLNQIYLDGRDTKMQSQSGLAKNNQCEQLISCSHPSTLHLSPWPPSLPAISTPSPAPRSSSTPPMMTSTPTTSR</sequence>
<dbReference type="AlphaFoldDB" id="A0A7E4VVK1"/>
<feature type="compositionally biased region" description="Low complexity" evidence="1">
    <location>
        <begin position="68"/>
        <end position="94"/>
    </location>
</feature>
<protein>
    <submittedName>
        <fullName evidence="3">Tyrosine-protein phosphatase domain-containing protein</fullName>
    </submittedName>
</protein>
<dbReference type="Proteomes" id="UP000492821">
    <property type="component" value="Unassembled WGS sequence"/>
</dbReference>
<reference evidence="3" key="2">
    <citation type="submission" date="2020-10" db="UniProtKB">
        <authorList>
            <consortium name="WormBaseParasite"/>
        </authorList>
    </citation>
    <scope>IDENTIFICATION</scope>
</reference>
<evidence type="ECO:0000256" key="1">
    <source>
        <dbReference type="SAM" id="MobiDB-lite"/>
    </source>
</evidence>
<keyword evidence="2" id="KW-1185">Reference proteome</keyword>
<evidence type="ECO:0000313" key="3">
    <source>
        <dbReference type="WBParaSite" id="Pan_g2928.t1"/>
    </source>
</evidence>
<evidence type="ECO:0000313" key="2">
    <source>
        <dbReference type="Proteomes" id="UP000492821"/>
    </source>
</evidence>
<organism evidence="2 3">
    <name type="scientific">Panagrellus redivivus</name>
    <name type="common">Microworm</name>
    <dbReference type="NCBI Taxonomy" id="6233"/>
    <lineage>
        <taxon>Eukaryota</taxon>
        <taxon>Metazoa</taxon>
        <taxon>Ecdysozoa</taxon>
        <taxon>Nematoda</taxon>
        <taxon>Chromadorea</taxon>
        <taxon>Rhabditida</taxon>
        <taxon>Tylenchina</taxon>
        <taxon>Panagrolaimomorpha</taxon>
        <taxon>Panagrolaimoidea</taxon>
        <taxon>Panagrolaimidae</taxon>
        <taxon>Panagrellus</taxon>
    </lineage>
</organism>
<dbReference type="WBParaSite" id="Pan_g2928.t1">
    <property type="protein sequence ID" value="Pan_g2928.t1"/>
    <property type="gene ID" value="Pan_g2928"/>
</dbReference>
<reference evidence="2" key="1">
    <citation type="journal article" date="2013" name="Genetics">
        <title>The draft genome and transcriptome of Panagrellus redivivus are shaped by the harsh demands of a free-living lifestyle.</title>
        <authorList>
            <person name="Srinivasan J."/>
            <person name="Dillman A.R."/>
            <person name="Macchietto M.G."/>
            <person name="Heikkinen L."/>
            <person name="Lakso M."/>
            <person name="Fracchia K.M."/>
            <person name="Antoshechkin I."/>
            <person name="Mortazavi A."/>
            <person name="Wong G."/>
            <person name="Sternberg P.W."/>
        </authorList>
    </citation>
    <scope>NUCLEOTIDE SEQUENCE [LARGE SCALE GENOMIC DNA]</scope>
    <source>
        <strain evidence="2">MT8872</strain>
    </source>
</reference>
<proteinExistence type="predicted"/>
<feature type="region of interest" description="Disordered" evidence="1">
    <location>
        <begin position="63"/>
        <end position="94"/>
    </location>
</feature>